<feature type="domain" description="Helicase ATP-binding" evidence="5">
    <location>
        <begin position="14"/>
        <end position="276"/>
    </location>
</feature>
<dbReference type="GO" id="GO:0016818">
    <property type="term" value="F:hydrolase activity, acting on acid anhydrides, in phosphorus-containing anhydrides"/>
    <property type="evidence" value="ECO:0007669"/>
    <property type="project" value="InterPro"/>
</dbReference>
<dbReference type="InterPro" id="IPR045028">
    <property type="entry name" value="DinG/Rad3-like"/>
</dbReference>
<dbReference type="SMART" id="SM00491">
    <property type="entry name" value="HELICc2"/>
    <property type="match status" value="1"/>
</dbReference>
<protein>
    <submittedName>
        <fullName evidence="6">ATP-dependent helicase</fullName>
    </submittedName>
</protein>
<dbReference type="AlphaFoldDB" id="A0A5S3Z6C0"/>
<accession>A0A5S3Z6C0</accession>
<dbReference type="GO" id="GO:0003676">
    <property type="term" value="F:nucleic acid binding"/>
    <property type="evidence" value="ECO:0007669"/>
    <property type="project" value="InterPro"/>
</dbReference>
<keyword evidence="2" id="KW-0378">Hydrolase</keyword>
<dbReference type="InterPro" id="IPR006555">
    <property type="entry name" value="ATP-dep_Helicase_C"/>
</dbReference>
<keyword evidence="1" id="KW-0547">Nucleotide-binding</keyword>
<dbReference type="Gene3D" id="3.40.50.300">
    <property type="entry name" value="P-loop containing nucleotide triphosphate hydrolases"/>
    <property type="match status" value="2"/>
</dbReference>
<dbReference type="SUPFAM" id="SSF52540">
    <property type="entry name" value="P-loop containing nucleoside triphosphate hydrolases"/>
    <property type="match status" value="2"/>
</dbReference>
<organism evidence="6 7">
    <name type="scientific">Pseudoalteromonas ruthenica</name>
    <dbReference type="NCBI Taxonomy" id="151081"/>
    <lineage>
        <taxon>Bacteria</taxon>
        <taxon>Pseudomonadati</taxon>
        <taxon>Pseudomonadota</taxon>
        <taxon>Gammaproteobacteria</taxon>
        <taxon>Alteromonadales</taxon>
        <taxon>Pseudoalteromonadaceae</taxon>
        <taxon>Pseudoalteromonas</taxon>
    </lineage>
</organism>
<dbReference type="Proteomes" id="UP000305874">
    <property type="component" value="Unassembled WGS sequence"/>
</dbReference>
<dbReference type="EMBL" id="PNCG01000010">
    <property type="protein sequence ID" value="TMP87127.1"/>
    <property type="molecule type" value="Genomic_DNA"/>
</dbReference>
<dbReference type="PANTHER" id="PTHR11472:SF34">
    <property type="entry name" value="REGULATOR OF TELOMERE ELONGATION HELICASE 1"/>
    <property type="match status" value="1"/>
</dbReference>
<evidence type="ECO:0000313" key="6">
    <source>
        <dbReference type="EMBL" id="TMP87127.1"/>
    </source>
</evidence>
<gene>
    <name evidence="6" type="ORF">CWC05_11105</name>
</gene>
<comment type="similarity">
    <text evidence="4">Belongs to the helicase family. DinG subfamily.</text>
</comment>
<dbReference type="GO" id="GO:0003678">
    <property type="term" value="F:DNA helicase activity"/>
    <property type="evidence" value="ECO:0007669"/>
    <property type="project" value="TreeGrafter"/>
</dbReference>
<evidence type="ECO:0000256" key="3">
    <source>
        <dbReference type="ARBA" id="ARBA00022840"/>
    </source>
</evidence>
<sequence>MSMTIEQLFSQTGPLALALKGYQPRQAQIDMAQVCDSALKHSQQAIVEAETGTGKTFAYLLPALVNKGKYIISTGSKALQEQLYHRDLPTVYKALGSAKKKALLKGRANYVCHYRLNQHVAHVPSDDADIMHQLAMVAKFAAQTHSGDIADCVGIEDDAKVLPYVTSTADNCLGRECPDFDSCFIRKARQRAADADIVVINHHLFFADMAVKDSGFAELLPGADGYIFDEAHQLADIASDYFGETISTKKILAFITDARMLYRSELRDMLQLGKTLDKLESATKDMRLAFGSDGGRGDWRKALTDKALCDAIHRVNKDLAFLNQVLKLCLERSELVEPMLERLMTLKGQLDRAFDVSVRGYSYWYEATRYHLTIHITPLNIAAKFKEMLSEREAGFVFTSATLSVNDSLQHFSDALGLSPSRTLMLASPFDYQHQALLCLPRYLPEANSDAMPRALVGICQQVIRAAKGRCFLLFTSYRVMHMVAEVLCQQMDYPVFVQGQMSKRLLLERFTRHGNAVLMGTASFWEGVDVRGSALSCVVIDKLPFVAPDDPLLQARMQDCEQSGGEPFAQIQLPRAVIALKQGVGRLIRDSQDRGVLVLCDNRVITRDYGQVFLKSLPNMRRSRDMNEVNAFLAAID</sequence>
<keyword evidence="3" id="KW-0067">ATP-binding</keyword>
<dbReference type="InterPro" id="IPR014013">
    <property type="entry name" value="Helic_SF1/SF2_ATP-bd_DinG/Rad3"/>
</dbReference>
<keyword evidence="6" id="KW-0347">Helicase</keyword>
<dbReference type="InterPro" id="IPR011545">
    <property type="entry name" value="DEAD/DEAH_box_helicase_dom"/>
</dbReference>
<dbReference type="STRING" id="151081.TW72_07200"/>
<evidence type="ECO:0000256" key="2">
    <source>
        <dbReference type="ARBA" id="ARBA00022801"/>
    </source>
</evidence>
<name>A0A5S3Z6C0_9GAMM</name>
<evidence type="ECO:0000256" key="1">
    <source>
        <dbReference type="ARBA" id="ARBA00022741"/>
    </source>
</evidence>
<evidence type="ECO:0000313" key="7">
    <source>
        <dbReference type="Proteomes" id="UP000305874"/>
    </source>
</evidence>
<dbReference type="InterPro" id="IPR027417">
    <property type="entry name" value="P-loop_NTPase"/>
</dbReference>
<reference evidence="6 7" key="1">
    <citation type="submission" date="2017-12" db="EMBL/GenBank/DDBJ databases">
        <authorList>
            <person name="Paulsen S."/>
            <person name="Gram L.K."/>
        </authorList>
    </citation>
    <scope>NUCLEOTIDE SEQUENCE [LARGE SCALE GENOMIC DNA]</scope>
    <source>
        <strain evidence="6 7">S2897</strain>
    </source>
</reference>
<dbReference type="GO" id="GO:0006281">
    <property type="term" value="P:DNA repair"/>
    <property type="evidence" value="ECO:0007669"/>
    <property type="project" value="TreeGrafter"/>
</dbReference>
<dbReference type="Pfam" id="PF13307">
    <property type="entry name" value="Helicase_C_2"/>
    <property type="match status" value="1"/>
</dbReference>
<dbReference type="FunFam" id="3.40.50.300:FF:000466">
    <property type="entry name" value="ATP-dependent DNA helicase"/>
    <property type="match status" value="1"/>
</dbReference>
<dbReference type="PROSITE" id="PS51193">
    <property type="entry name" value="HELICASE_ATP_BIND_2"/>
    <property type="match status" value="1"/>
</dbReference>
<dbReference type="GO" id="GO:0005524">
    <property type="term" value="F:ATP binding"/>
    <property type="evidence" value="ECO:0007669"/>
    <property type="project" value="UniProtKB-KW"/>
</dbReference>
<proteinExistence type="inferred from homology"/>
<reference evidence="7" key="2">
    <citation type="submission" date="2019-06" db="EMBL/GenBank/DDBJ databases">
        <title>Co-occurence of chitin degradation, pigmentation and bioactivity in marine Pseudoalteromonas.</title>
        <authorList>
            <person name="Sonnenschein E.C."/>
            <person name="Bech P.K."/>
        </authorList>
    </citation>
    <scope>NUCLEOTIDE SEQUENCE [LARGE SCALE GENOMIC DNA]</scope>
    <source>
        <strain evidence="7">S2897</strain>
    </source>
</reference>
<evidence type="ECO:0000256" key="4">
    <source>
        <dbReference type="ARBA" id="ARBA00038058"/>
    </source>
</evidence>
<dbReference type="Pfam" id="PF00270">
    <property type="entry name" value="DEAD"/>
    <property type="match status" value="1"/>
</dbReference>
<dbReference type="PANTHER" id="PTHR11472">
    <property type="entry name" value="DNA REPAIR DEAD HELICASE RAD3/XP-D SUBFAMILY MEMBER"/>
    <property type="match status" value="1"/>
</dbReference>
<evidence type="ECO:0000259" key="5">
    <source>
        <dbReference type="PROSITE" id="PS51193"/>
    </source>
</evidence>
<comment type="caution">
    <text evidence="6">The sequence shown here is derived from an EMBL/GenBank/DDBJ whole genome shotgun (WGS) entry which is preliminary data.</text>
</comment>